<evidence type="ECO:0000256" key="1">
    <source>
        <dbReference type="ARBA" id="ARBA00004571"/>
    </source>
</evidence>
<feature type="signal peptide" evidence="13">
    <location>
        <begin position="1"/>
        <end position="30"/>
    </location>
</feature>
<evidence type="ECO:0000256" key="3">
    <source>
        <dbReference type="ARBA" id="ARBA00022452"/>
    </source>
</evidence>
<dbReference type="InterPro" id="IPR000531">
    <property type="entry name" value="Beta-barrel_TonB"/>
</dbReference>
<dbReference type="EMBL" id="BAABHY010000006">
    <property type="protein sequence ID" value="GAA5113763.1"/>
    <property type="molecule type" value="Genomic_DNA"/>
</dbReference>
<evidence type="ECO:0000256" key="9">
    <source>
        <dbReference type="ARBA" id="ARBA00023237"/>
    </source>
</evidence>
<reference evidence="17" key="1">
    <citation type="journal article" date="2019" name="Int. J. Syst. Evol. Microbiol.">
        <title>The Global Catalogue of Microorganisms (GCM) 10K type strain sequencing project: providing services to taxonomists for standard genome sequencing and annotation.</title>
        <authorList>
            <consortium name="The Broad Institute Genomics Platform"/>
            <consortium name="The Broad Institute Genome Sequencing Center for Infectious Disease"/>
            <person name="Wu L."/>
            <person name="Ma J."/>
        </authorList>
    </citation>
    <scope>NUCLEOTIDE SEQUENCE [LARGE SCALE GENOMIC DNA]</scope>
    <source>
        <strain evidence="17">JCM 18050</strain>
    </source>
</reference>
<dbReference type="PROSITE" id="PS01156">
    <property type="entry name" value="TONB_DEPENDENT_REC_2"/>
    <property type="match status" value="1"/>
</dbReference>
<dbReference type="PANTHER" id="PTHR30069">
    <property type="entry name" value="TONB-DEPENDENT OUTER MEMBRANE RECEPTOR"/>
    <property type="match status" value="1"/>
</dbReference>
<evidence type="ECO:0000256" key="12">
    <source>
        <dbReference type="RuleBase" id="RU003357"/>
    </source>
</evidence>
<comment type="caution">
    <text evidence="16">The sequence shown here is derived from an EMBL/GenBank/DDBJ whole genome shotgun (WGS) entry which is preliminary data.</text>
</comment>
<keyword evidence="7 12" id="KW-0798">TonB box</keyword>
<evidence type="ECO:0000256" key="8">
    <source>
        <dbReference type="ARBA" id="ARBA00023136"/>
    </source>
</evidence>
<name>A0ABP9NFC9_9GAMM</name>
<evidence type="ECO:0000313" key="16">
    <source>
        <dbReference type="EMBL" id="GAA5113763.1"/>
    </source>
</evidence>
<comment type="similarity">
    <text evidence="10 12">Belongs to the TonB-dependent receptor family.</text>
</comment>
<evidence type="ECO:0000256" key="4">
    <source>
        <dbReference type="ARBA" id="ARBA00022692"/>
    </source>
</evidence>
<evidence type="ECO:0000256" key="13">
    <source>
        <dbReference type="SAM" id="SignalP"/>
    </source>
</evidence>
<dbReference type="InterPro" id="IPR012910">
    <property type="entry name" value="Plug_dom"/>
</dbReference>
<evidence type="ECO:0000256" key="7">
    <source>
        <dbReference type="ARBA" id="ARBA00023077"/>
    </source>
</evidence>
<keyword evidence="6" id="KW-0406">Ion transport</keyword>
<keyword evidence="9 10" id="KW-0998">Cell outer membrane</keyword>
<keyword evidence="8 10" id="KW-0472">Membrane</keyword>
<dbReference type="PANTHER" id="PTHR30069:SF53">
    <property type="entry name" value="COLICIN I RECEPTOR-RELATED"/>
    <property type="match status" value="1"/>
</dbReference>
<organism evidence="16 17">
    <name type="scientific">Orbus sasakiae</name>
    <dbReference type="NCBI Taxonomy" id="1078475"/>
    <lineage>
        <taxon>Bacteria</taxon>
        <taxon>Pseudomonadati</taxon>
        <taxon>Pseudomonadota</taxon>
        <taxon>Gammaproteobacteria</taxon>
        <taxon>Orbales</taxon>
        <taxon>Orbaceae</taxon>
        <taxon>Orbus</taxon>
    </lineage>
</organism>
<evidence type="ECO:0000313" key="17">
    <source>
        <dbReference type="Proteomes" id="UP001500171"/>
    </source>
</evidence>
<protein>
    <submittedName>
        <fullName evidence="16">TonB-dependent receptor</fullName>
    </submittedName>
</protein>
<dbReference type="RefSeq" id="WP_345492255.1">
    <property type="nucleotide sequence ID" value="NZ_BAABHY010000006.1"/>
</dbReference>
<dbReference type="SUPFAM" id="SSF56935">
    <property type="entry name" value="Porins"/>
    <property type="match status" value="1"/>
</dbReference>
<evidence type="ECO:0000256" key="5">
    <source>
        <dbReference type="ARBA" id="ARBA00022729"/>
    </source>
</evidence>
<evidence type="ECO:0000259" key="14">
    <source>
        <dbReference type="Pfam" id="PF00593"/>
    </source>
</evidence>
<proteinExistence type="inferred from homology"/>
<keyword evidence="4 10" id="KW-0812">Transmembrane</keyword>
<keyword evidence="17" id="KW-1185">Reference proteome</keyword>
<keyword evidence="2 10" id="KW-0813">Transport</keyword>
<evidence type="ECO:0000256" key="2">
    <source>
        <dbReference type="ARBA" id="ARBA00022448"/>
    </source>
</evidence>
<dbReference type="InterPro" id="IPR010917">
    <property type="entry name" value="TonB_rcpt_CS"/>
</dbReference>
<sequence length="654" mass="73573">MKQFTLKNIKKQTLYSLLFTFSGFSFSSFANTQDTMVITATSTALSVQDAPANVAIVTRQDIAQRNAVDLQDALRGVPGIQMAGIGMNRQAISIHGMPTSYTLILIDGKRINNTDAIAHANFDLNSVPIDSVERIEVIKGPMSALYGSEALGGVINIITRKHQQTWQGDLSLQGGLTDGLSTTRNNKIGGYLSGPIVDDTLYLTVSGDRYYRANILSKDNPQLSDFQGIKSDNANISLSYKPTEQQTIDIQYSDNTDKINRNTSRASRPPLPVQYYQVNEKIRRKGYSLSHQGNWDWGQTTVNLYRNTLAHDLRYSHNVPVGNPHQHITDTIFDTHISAPLFERHLVTLGNEWRKEELESQGFTTGKNSVIKNAFFIQDQIDLTDDYRWSLLVGNRFDYQNSFGWNNSPRVYLVHHVNDNWTIKGGGGRGFKSPTLKQSSADYTATGGAGRFTIQGNPDLLPEQSTTYELNTNVVIDDLHFNVGIFRNNIRNLIQTRCVRQCGVGGAELRTYQNVDKAKIRGIEAGFDVDLPYQFNWGITYTYIDAKNQLTHQPLAGRSNHMANMKLQWRYDDMLTLVLRGEYIGSQIVDGTTVRYHVPAYTLWHAGFNVDVTKNITAQFNLHNLTNQRLADKSEHYNYEELGRTITAGLTIKF</sequence>
<gene>
    <name evidence="16" type="ORF">GCM10023211_22370</name>
</gene>
<dbReference type="InterPro" id="IPR039426">
    <property type="entry name" value="TonB-dep_rcpt-like"/>
</dbReference>
<dbReference type="Gene3D" id="2.170.130.10">
    <property type="entry name" value="TonB-dependent receptor, plug domain"/>
    <property type="match status" value="1"/>
</dbReference>
<keyword evidence="16" id="KW-0675">Receptor</keyword>
<dbReference type="Gene3D" id="2.40.170.20">
    <property type="entry name" value="TonB-dependent receptor, beta-barrel domain"/>
    <property type="match status" value="1"/>
</dbReference>
<feature type="domain" description="TonB-dependent receptor plug" evidence="15">
    <location>
        <begin position="47"/>
        <end position="154"/>
    </location>
</feature>
<feature type="short sequence motif" description="TonB C-terminal box" evidence="11">
    <location>
        <begin position="637"/>
        <end position="654"/>
    </location>
</feature>
<dbReference type="PROSITE" id="PS52016">
    <property type="entry name" value="TONB_DEPENDENT_REC_3"/>
    <property type="match status" value="1"/>
</dbReference>
<dbReference type="InterPro" id="IPR037066">
    <property type="entry name" value="Plug_dom_sf"/>
</dbReference>
<evidence type="ECO:0000256" key="6">
    <source>
        <dbReference type="ARBA" id="ARBA00023065"/>
    </source>
</evidence>
<keyword evidence="5 13" id="KW-0732">Signal</keyword>
<dbReference type="InterPro" id="IPR036942">
    <property type="entry name" value="Beta-barrel_TonB_sf"/>
</dbReference>
<keyword evidence="3 10" id="KW-1134">Transmembrane beta strand</keyword>
<comment type="subcellular location">
    <subcellularLocation>
        <location evidence="1 10">Cell outer membrane</location>
        <topology evidence="1 10">Multi-pass membrane protein</topology>
    </subcellularLocation>
</comment>
<dbReference type="Pfam" id="PF00593">
    <property type="entry name" value="TonB_dep_Rec_b-barrel"/>
    <property type="match status" value="1"/>
</dbReference>
<feature type="domain" description="TonB-dependent receptor-like beta-barrel" evidence="14">
    <location>
        <begin position="226"/>
        <end position="625"/>
    </location>
</feature>
<dbReference type="Pfam" id="PF07715">
    <property type="entry name" value="Plug"/>
    <property type="match status" value="1"/>
</dbReference>
<evidence type="ECO:0000256" key="10">
    <source>
        <dbReference type="PROSITE-ProRule" id="PRU01360"/>
    </source>
</evidence>
<dbReference type="Proteomes" id="UP001500171">
    <property type="component" value="Unassembled WGS sequence"/>
</dbReference>
<dbReference type="CDD" id="cd01347">
    <property type="entry name" value="ligand_gated_channel"/>
    <property type="match status" value="1"/>
</dbReference>
<evidence type="ECO:0000256" key="11">
    <source>
        <dbReference type="PROSITE-ProRule" id="PRU10144"/>
    </source>
</evidence>
<feature type="chain" id="PRO_5047044346" evidence="13">
    <location>
        <begin position="31"/>
        <end position="654"/>
    </location>
</feature>
<accession>A0ABP9NFC9</accession>
<evidence type="ECO:0000259" key="15">
    <source>
        <dbReference type="Pfam" id="PF07715"/>
    </source>
</evidence>